<feature type="compositionally biased region" description="Low complexity" evidence="1">
    <location>
        <begin position="177"/>
        <end position="189"/>
    </location>
</feature>
<keyword evidence="2" id="KW-0812">Transmembrane</keyword>
<gene>
    <name evidence="4" type="ORF">J5Y10_08565</name>
</gene>
<dbReference type="RefSeq" id="WP_209372671.1">
    <property type="nucleotide sequence ID" value="NZ_JAGIZA010000004.1"/>
</dbReference>
<dbReference type="InterPro" id="IPR036680">
    <property type="entry name" value="SPOR-like_sf"/>
</dbReference>
<evidence type="ECO:0000259" key="3">
    <source>
        <dbReference type="PROSITE" id="PS51724"/>
    </source>
</evidence>
<feature type="domain" description="SPOR" evidence="3">
    <location>
        <begin position="223"/>
        <end position="307"/>
    </location>
</feature>
<dbReference type="Pfam" id="PF05036">
    <property type="entry name" value="SPOR"/>
    <property type="match status" value="1"/>
</dbReference>
<sequence>MSDFTVPSYRVRQQRAGFQVPWRMLALSGGVLAAAAVGGGVVWGISRAVNRSVPTIEADARPIRIKPEDPGGLRVANQDERIFESQRRGGTTANGPARLSPEAERPDVNALRQAAIRAQQAEQAQAAAAQAAAAQAATAQAQAQAQAARQPAALAPQPEAESARPPLLNPSVGQQLAARVATPAQQPTPAAAPQPAQQPPVQQQAPAPAAPPITPPPMPAGAPARGGRFVVQLGAVTSEEAAQGEWARLQGRIPELAGRQPQITRVDRGDLPPMWRIRTGGLPDDRAAQALCTSAKSKGAPCAVIGG</sequence>
<keyword evidence="5" id="KW-1185">Reference proteome</keyword>
<keyword evidence="2" id="KW-0472">Membrane</keyword>
<dbReference type="GO" id="GO:0042834">
    <property type="term" value="F:peptidoglycan binding"/>
    <property type="evidence" value="ECO:0007669"/>
    <property type="project" value="InterPro"/>
</dbReference>
<protein>
    <submittedName>
        <fullName evidence="4">SPOR domain-containing protein</fullName>
    </submittedName>
</protein>
<feature type="compositionally biased region" description="Pro residues" evidence="1">
    <location>
        <begin position="208"/>
        <end position="220"/>
    </location>
</feature>
<dbReference type="PROSITE" id="PS51724">
    <property type="entry name" value="SPOR"/>
    <property type="match status" value="1"/>
</dbReference>
<feature type="transmembrane region" description="Helical" evidence="2">
    <location>
        <begin position="20"/>
        <end position="45"/>
    </location>
</feature>
<feature type="region of interest" description="Disordered" evidence="1">
    <location>
        <begin position="148"/>
        <end position="225"/>
    </location>
</feature>
<dbReference type="InterPro" id="IPR007730">
    <property type="entry name" value="SPOR-like_dom"/>
</dbReference>
<evidence type="ECO:0000256" key="2">
    <source>
        <dbReference type="SAM" id="Phobius"/>
    </source>
</evidence>
<proteinExistence type="predicted"/>
<dbReference type="Gene3D" id="3.30.70.1070">
    <property type="entry name" value="Sporulation related repeat"/>
    <property type="match status" value="1"/>
</dbReference>
<feature type="region of interest" description="Disordered" evidence="1">
    <location>
        <begin position="83"/>
        <end position="105"/>
    </location>
</feature>
<evidence type="ECO:0000313" key="4">
    <source>
        <dbReference type="EMBL" id="MBP0492830.1"/>
    </source>
</evidence>
<evidence type="ECO:0000256" key="1">
    <source>
        <dbReference type="SAM" id="MobiDB-lite"/>
    </source>
</evidence>
<organism evidence="4 5">
    <name type="scientific">Roseomonas indoligenes</name>
    <dbReference type="NCBI Taxonomy" id="2820811"/>
    <lineage>
        <taxon>Bacteria</taxon>
        <taxon>Pseudomonadati</taxon>
        <taxon>Pseudomonadota</taxon>
        <taxon>Alphaproteobacteria</taxon>
        <taxon>Acetobacterales</taxon>
        <taxon>Roseomonadaceae</taxon>
        <taxon>Roseomonas</taxon>
    </lineage>
</organism>
<keyword evidence="2" id="KW-1133">Transmembrane helix</keyword>
<evidence type="ECO:0000313" key="5">
    <source>
        <dbReference type="Proteomes" id="UP000677537"/>
    </source>
</evidence>
<accession>A0A940N042</accession>
<dbReference type="AlphaFoldDB" id="A0A940N042"/>
<dbReference type="Proteomes" id="UP000677537">
    <property type="component" value="Unassembled WGS sequence"/>
</dbReference>
<dbReference type="EMBL" id="JAGIZA010000004">
    <property type="protein sequence ID" value="MBP0492830.1"/>
    <property type="molecule type" value="Genomic_DNA"/>
</dbReference>
<name>A0A940N042_9PROT</name>
<dbReference type="SUPFAM" id="SSF110997">
    <property type="entry name" value="Sporulation related repeat"/>
    <property type="match status" value="1"/>
</dbReference>
<reference evidence="4" key="1">
    <citation type="submission" date="2021-03" db="EMBL/GenBank/DDBJ databases">
        <authorList>
            <person name="So Y."/>
        </authorList>
    </citation>
    <scope>NUCLEOTIDE SEQUENCE</scope>
    <source>
        <strain evidence="4">SG15</strain>
    </source>
</reference>
<feature type="compositionally biased region" description="Low complexity" evidence="1">
    <location>
        <begin position="148"/>
        <end position="160"/>
    </location>
</feature>
<comment type="caution">
    <text evidence="4">The sequence shown here is derived from an EMBL/GenBank/DDBJ whole genome shotgun (WGS) entry which is preliminary data.</text>
</comment>